<proteinExistence type="predicted"/>
<evidence type="ECO:0000313" key="5">
    <source>
        <dbReference type="EMBL" id="MBC2373554.1"/>
    </source>
</evidence>
<accession>A0A7X1DSP2</accession>
<dbReference type="Proteomes" id="UP000585696">
    <property type="component" value="Unassembled WGS sequence"/>
</dbReference>
<dbReference type="GeneID" id="58719049"/>
<dbReference type="Proteomes" id="UP000546244">
    <property type="component" value="Unassembled WGS sequence"/>
</dbReference>
<dbReference type="EMBL" id="JAARPL010000004">
    <property type="protein sequence ID" value="MBC1372272.1"/>
    <property type="molecule type" value="Genomic_DNA"/>
</dbReference>
<protein>
    <submittedName>
        <fullName evidence="5">Cyclic lactone autoinducer peptide</fullName>
    </submittedName>
</protein>
<dbReference type="EMBL" id="JAARMV010000006">
    <property type="protein sequence ID" value="MBC2373554.1"/>
    <property type="molecule type" value="Genomic_DNA"/>
</dbReference>
<dbReference type="RefSeq" id="WP_077916871.1">
    <property type="nucleotide sequence ID" value="NZ_CBCSHQ010000003.1"/>
</dbReference>
<dbReference type="EMBL" id="JAAROV010000004">
    <property type="protein sequence ID" value="MBC1317774.1"/>
    <property type="molecule type" value="Genomic_DNA"/>
</dbReference>
<evidence type="ECO:0000313" key="1">
    <source>
        <dbReference type="EMBL" id="MBC1317774.1"/>
    </source>
</evidence>
<gene>
    <name evidence="1" type="ORF">HB811_13405</name>
    <name evidence="2" type="ORF">HB847_07785</name>
    <name evidence="5" type="ORF">HBP98_16200</name>
    <name evidence="3" type="ORF">HCB69_11435</name>
    <name evidence="4" type="ORF">HCC36_05855</name>
</gene>
<evidence type="ECO:0000313" key="3">
    <source>
        <dbReference type="EMBL" id="MBC2284991.1"/>
    </source>
</evidence>
<evidence type="ECO:0000313" key="10">
    <source>
        <dbReference type="Proteomes" id="UP000591929"/>
    </source>
</evidence>
<organism evidence="5 8">
    <name type="scientific">Listeria booriae</name>
    <dbReference type="NCBI Taxonomy" id="1552123"/>
    <lineage>
        <taxon>Bacteria</taxon>
        <taxon>Bacillati</taxon>
        <taxon>Bacillota</taxon>
        <taxon>Bacilli</taxon>
        <taxon>Bacillales</taxon>
        <taxon>Listeriaceae</taxon>
        <taxon>Listeria</taxon>
    </lineage>
</organism>
<evidence type="ECO:0000313" key="9">
    <source>
        <dbReference type="Proteomes" id="UP000585696"/>
    </source>
</evidence>
<dbReference type="EMBL" id="JAARZT010000009">
    <property type="protein sequence ID" value="MBC2292753.1"/>
    <property type="molecule type" value="Genomic_DNA"/>
</dbReference>
<evidence type="ECO:0000313" key="4">
    <source>
        <dbReference type="EMBL" id="MBC2292753.1"/>
    </source>
</evidence>
<dbReference type="Proteomes" id="UP000591929">
    <property type="component" value="Unassembled WGS sequence"/>
</dbReference>
<dbReference type="EMBL" id="JAARZS010000031">
    <property type="protein sequence ID" value="MBC2284991.1"/>
    <property type="molecule type" value="Genomic_DNA"/>
</dbReference>
<evidence type="ECO:0000313" key="7">
    <source>
        <dbReference type="Proteomes" id="UP000543379"/>
    </source>
</evidence>
<evidence type="ECO:0000313" key="6">
    <source>
        <dbReference type="Proteomes" id="UP000543005"/>
    </source>
</evidence>
<evidence type="ECO:0000313" key="8">
    <source>
        <dbReference type="Proteomes" id="UP000546244"/>
    </source>
</evidence>
<comment type="caution">
    <text evidence="5">The sequence shown here is derived from an EMBL/GenBank/DDBJ whole genome shotgun (WGS) entry which is preliminary data.</text>
</comment>
<reference evidence="6 7" key="1">
    <citation type="submission" date="2020-03" db="EMBL/GenBank/DDBJ databases">
        <title>Soil Listeria distribution.</title>
        <authorList>
            <person name="Liao J."/>
            <person name="Wiedmann M."/>
        </authorList>
    </citation>
    <scope>NUCLEOTIDE SEQUENCE [LARGE SCALE GENOMIC DNA]</scope>
    <source>
        <strain evidence="4 6">FSL L7-0051</strain>
        <strain evidence="3 9">FSL L7-0054</strain>
        <strain evidence="2 10">FSL L7-1681</strain>
        <strain evidence="1 7">FSL L7-1816</strain>
        <strain evidence="5 8">FSL L7-1850</strain>
    </source>
</reference>
<sequence length="50" mass="5668">MKKTPYKNSLNKKFMAQLEKKASNLAEKSVVKSCGMFTYEPTVPTSLLKK</sequence>
<dbReference type="Proteomes" id="UP000543379">
    <property type="component" value="Unassembled WGS sequence"/>
</dbReference>
<dbReference type="InterPro" id="IPR009229">
    <property type="entry name" value="AgrD"/>
</dbReference>
<dbReference type="Proteomes" id="UP000543005">
    <property type="component" value="Unassembled WGS sequence"/>
</dbReference>
<name>A0A7X1DSP2_9LIST</name>
<evidence type="ECO:0000313" key="2">
    <source>
        <dbReference type="EMBL" id="MBC1372272.1"/>
    </source>
</evidence>
<dbReference type="NCBIfam" id="TIGR04223">
    <property type="entry name" value="quorum_AgrD"/>
    <property type="match status" value="1"/>
</dbReference>
<dbReference type="OrthoDB" id="2363020at2"/>
<dbReference type="AlphaFoldDB" id="A0A7X1DSP2"/>